<keyword evidence="2" id="KW-0812">Transmembrane</keyword>
<feature type="transmembrane region" description="Helical" evidence="2">
    <location>
        <begin position="550"/>
        <end position="573"/>
    </location>
</feature>
<dbReference type="AlphaFoldDB" id="A0A166I1D9"/>
<organism evidence="4 5">
    <name type="scientific">Sistotremastrum suecicum HHB10207 ss-3</name>
    <dbReference type="NCBI Taxonomy" id="1314776"/>
    <lineage>
        <taxon>Eukaryota</taxon>
        <taxon>Fungi</taxon>
        <taxon>Dikarya</taxon>
        <taxon>Basidiomycota</taxon>
        <taxon>Agaricomycotina</taxon>
        <taxon>Agaricomycetes</taxon>
        <taxon>Sistotremastrales</taxon>
        <taxon>Sistotremastraceae</taxon>
        <taxon>Sistotremastrum</taxon>
    </lineage>
</organism>
<feature type="transmembrane region" description="Helical" evidence="2">
    <location>
        <begin position="97"/>
        <end position="123"/>
    </location>
</feature>
<proteinExistence type="predicted"/>
<feature type="transmembrane region" description="Helical" evidence="2">
    <location>
        <begin position="20"/>
        <end position="39"/>
    </location>
</feature>
<dbReference type="EMBL" id="KV428008">
    <property type="protein sequence ID" value="KZT43289.1"/>
    <property type="molecule type" value="Genomic_DNA"/>
</dbReference>
<keyword evidence="2" id="KW-1133">Transmembrane helix</keyword>
<dbReference type="InterPro" id="IPR007110">
    <property type="entry name" value="Ig-like_dom"/>
</dbReference>
<sequence length="645" mass="70608">MNDWDSERVPLRSFDPRTPITPTFSIISSSSVHSTYLLYPQSYTVGIYVLTCFQFMIAIGLPSGFLILLAVSSHGSGGLVAPEFLVTMATCNPRRTLLIITIISSVFAWLTRNLFSTVISFIARKRSLNWSTFATIEALSALRSGVGLLTWRRPLYSLMTIASAIVFGVLTAAYTTILAPLPIVLSEPLSGWEIDFLATDASCSVWFSDNNLFSFGACGWQNLSGLGVNTCWSSGKRLEIMTAGRSASQIVKEFKQQLDQLGSPSLQEVVEIYEMGGSTFYGSTGGAVPQGPASDKHLDTTQSYSRQANSSLDQQGIDISVSCQYINESPMTAFLDQSSSMVNVTGYCPDGQGQTWLLPNSSFIVASLDRPESVSTPNLESHLLYFSNYGTGGSYEIIGNISCEVNGSITTGHLDYNSPPSAFSWNSDGSVETRDQSFRVLENSMDALIYVLETSQSEDGNLFIDAINSIYVPFVMNQTLVTGAPQLSFLSMLETMTRGVLEYEASFLRLIFTLQMLTQTSEFTKTNPCTRPLTGAMQRSTYGWEMNSHALLAFLPIGISGIVLIILFAWVILRMKSSLTYFDPTSLISLAVASSSSSLRFPEGITVDPHDEKARSTSVKFESVSAGEYQFISKPASQWKRAYAL</sequence>
<evidence type="ECO:0000256" key="2">
    <source>
        <dbReference type="SAM" id="Phobius"/>
    </source>
</evidence>
<dbReference type="Proteomes" id="UP000076798">
    <property type="component" value="Unassembled WGS sequence"/>
</dbReference>
<feature type="compositionally biased region" description="Polar residues" evidence="1">
    <location>
        <begin position="300"/>
        <end position="309"/>
    </location>
</feature>
<evidence type="ECO:0000313" key="5">
    <source>
        <dbReference type="Proteomes" id="UP000076798"/>
    </source>
</evidence>
<dbReference type="OrthoDB" id="2991366at2759"/>
<gene>
    <name evidence="4" type="ORF">SISSUDRAFT_1124830</name>
</gene>
<feature type="transmembrane region" description="Helical" evidence="2">
    <location>
        <begin position="46"/>
        <end position="71"/>
    </location>
</feature>
<accession>A0A166I1D9</accession>
<evidence type="ECO:0000256" key="1">
    <source>
        <dbReference type="SAM" id="MobiDB-lite"/>
    </source>
</evidence>
<dbReference type="STRING" id="1314776.A0A166I1D9"/>
<feature type="domain" description="Ig-like" evidence="3">
    <location>
        <begin position="371"/>
        <end position="463"/>
    </location>
</feature>
<evidence type="ECO:0000259" key="3">
    <source>
        <dbReference type="PROSITE" id="PS50835"/>
    </source>
</evidence>
<protein>
    <recommendedName>
        <fullName evidence="3">Ig-like domain-containing protein</fullName>
    </recommendedName>
</protein>
<feature type="transmembrane region" description="Helical" evidence="2">
    <location>
        <begin position="155"/>
        <end position="177"/>
    </location>
</feature>
<keyword evidence="2" id="KW-0472">Membrane</keyword>
<name>A0A166I1D9_9AGAM</name>
<feature type="region of interest" description="Disordered" evidence="1">
    <location>
        <begin position="284"/>
        <end position="309"/>
    </location>
</feature>
<reference evidence="4 5" key="1">
    <citation type="journal article" date="2016" name="Mol. Biol. Evol.">
        <title>Comparative Genomics of Early-Diverging Mushroom-Forming Fungi Provides Insights into the Origins of Lignocellulose Decay Capabilities.</title>
        <authorList>
            <person name="Nagy L.G."/>
            <person name="Riley R."/>
            <person name="Tritt A."/>
            <person name="Adam C."/>
            <person name="Daum C."/>
            <person name="Floudas D."/>
            <person name="Sun H."/>
            <person name="Yadav J.S."/>
            <person name="Pangilinan J."/>
            <person name="Larsson K.H."/>
            <person name="Matsuura K."/>
            <person name="Barry K."/>
            <person name="Labutti K."/>
            <person name="Kuo R."/>
            <person name="Ohm R.A."/>
            <person name="Bhattacharya S.S."/>
            <person name="Shirouzu T."/>
            <person name="Yoshinaga Y."/>
            <person name="Martin F.M."/>
            <person name="Grigoriev I.V."/>
            <person name="Hibbett D.S."/>
        </authorList>
    </citation>
    <scope>NUCLEOTIDE SEQUENCE [LARGE SCALE GENOMIC DNA]</scope>
    <source>
        <strain evidence="4 5">HHB10207 ss-3</strain>
    </source>
</reference>
<dbReference type="PROSITE" id="PS50835">
    <property type="entry name" value="IG_LIKE"/>
    <property type="match status" value="1"/>
</dbReference>
<keyword evidence="5" id="KW-1185">Reference proteome</keyword>
<evidence type="ECO:0000313" key="4">
    <source>
        <dbReference type="EMBL" id="KZT43289.1"/>
    </source>
</evidence>